<sequence length="80" mass="9239">MEKEDLLAQILTRSVQLGDFGDWADVLGDYAGCLWDVRHKLEAEEFTRFIDVGAAVYRTLARAEAYRRSSVWKTDVSDRR</sequence>
<comment type="caution">
    <text evidence="1">The sequence shown here is derived from an EMBL/GenBank/DDBJ whole genome shotgun (WGS) entry which is preliminary data.</text>
</comment>
<gene>
    <name evidence="1" type="ORF">C1I89_05395</name>
</gene>
<proteinExistence type="predicted"/>
<dbReference type="Proteomes" id="UP000235994">
    <property type="component" value="Unassembled WGS sequence"/>
</dbReference>
<organism evidence="1 2">
    <name type="scientific">Achromobacter pulmonis</name>
    <dbReference type="NCBI Taxonomy" id="1389932"/>
    <lineage>
        <taxon>Bacteria</taxon>
        <taxon>Pseudomonadati</taxon>
        <taxon>Pseudomonadota</taxon>
        <taxon>Betaproteobacteria</taxon>
        <taxon>Burkholderiales</taxon>
        <taxon>Alcaligenaceae</taxon>
        <taxon>Achromobacter</taxon>
    </lineage>
</organism>
<dbReference type="RefSeq" id="WP_102771702.1">
    <property type="nucleotide sequence ID" value="NZ_POQS01000001.1"/>
</dbReference>
<evidence type="ECO:0000313" key="2">
    <source>
        <dbReference type="Proteomes" id="UP000235994"/>
    </source>
</evidence>
<reference evidence="1 2" key="1">
    <citation type="submission" date="2018-01" db="EMBL/GenBank/DDBJ databases">
        <title>The draft genome of an aniline degradation strain ANB-1.</title>
        <authorList>
            <person name="Zhang L."/>
            <person name="Jiang J."/>
        </authorList>
    </citation>
    <scope>NUCLEOTIDE SEQUENCE [LARGE SCALE GENOMIC DNA]</scope>
    <source>
        <strain evidence="1 2">ANB-1</strain>
    </source>
</reference>
<keyword evidence="2" id="KW-1185">Reference proteome</keyword>
<evidence type="ECO:0000313" key="1">
    <source>
        <dbReference type="EMBL" id="PND35781.1"/>
    </source>
</evidence>
<dbReference type="EMBL" id="POQS01000001">
    <property type="protein sequence ID" value="PND35781.1"/>
    <property type="molecule type" value="Genomic_DNA"/>
</dbReference>
<protein>
    <submittedName>
        <fullName evidence="1">DNA-3-methyladenine glycosylase</fullName>
    </submittedName>
</protein>
<name>A0A2N8KQP7_9BURK</name>
<dbReference type="AlphaFoldDB" id="A0A2N8KQP7"/>
<accession>A0A2N8KQP7</accession>